<evidence type="ECO:0000256" key="3">
    <source>
        <dbReference type="ARBA" id="ARBA00022741"/>
    </source>
</evidence>
<dbReference type="InterPro" id="IPR004390">
    <property type="entry name" value="SR_rcpt_FtsY"/>
</dbReference>
<evidence type="ECO:0000256" key="1">
    <source>
        <dbReference type="ARBA" id="ARBA00022475"/>
    </source>
</evidence>
<dbReference type="SUPFAM" id="SSF47364">
    <property type="entry name" value="Domain of the SRP/SRP receptor G-proteins"/>
    <property type="match status" value="1"/>
</dbReference>
<organism evidence="12 13">
    <name type="scientific">Micavibrio aeruginosavorus</name>
    <dbReference type="NCBI Taxonomy" id="349221"/>
    <lineage>
        <taxon>Bacteria</taxon>
        <taxon>Pseudomonadati</taxon>
        <taxon>Bdellovibrionota</taxon>
        <taxon>Bdellovibrionia</taxon>
        <taxon>Bdellovibrionales</taxon>
        <taxon>Pseudobdellovibrionaceae</taxon>
        <taxon>Micavibrio</taxon>
    </lineage>
</organism>
<comment type="subcellular location">
    <subcellularLocation>
        <location evidence="9">Cell membrane</location>
        <topology evidence="9">Peripheral membrane protein</topology>
        <orientation evidence="9">Cytoplasmic side</orientation>
    </subcellularLocation>
    <subcellularLocation>
        <location evidence="9">Cytoplasm</location>
    </subcellularLocation>
</comment>
<dbReference type="PANTHER" id="PTHR43134:SF1">
    <property type="entry name" value="SIGNAL RECOGNITION PARTICLE RECEPTOR SUBUNIT ALPHA"/>
    <property type="match status" value="1"/>
</dbReference>
<dbReference type="EC" id="3.6.5.4" evidence="9"/>
<dbReference type="AlphaFoldDB" id="A0A7T5R1F0"/>
<dbReference type="Pfam" id="PF00448">
    <property type="entry name" value="SRP54"/>
    <property type="match status" value="1"/>
</dbReference>
<dbReference type="InterPro" id="IPR042101">
    <property type="entry name" value="SRP54_N_sf"/>
</dbReference>
<keyword evidence="1 9" id="KW-1003">Cell membrane</keyword>
<feature type="binding site" evidence="9">
    <location>
        <begin position="295"/>
        <end position="298"/>
    </location>
    <ligand>
        <name>GTP</name>
        <dbReference type="ChEBI" id="CHEBI:37565"/>
    </ligand>
</feature>
<name>A0A7T5R1F0_9BACT</name>
<feature type="region of interest" description="Disordered" evidence="10">
    <location>
        <begin position="1"/>
        <end position="45"/>
    </location>
</feature>
<feature type="domain" description="SRP54-type proteins GTP-binding" evidence="11">
    <location>
        <begin position="316"/>
        <end position="329"/>
    </location>
</feature>
<dbReference type="GO" id="GO:0005525">
    <property type="term" value="F:GTP binding"/>
    <property type="evidence" value="ECO:0007669"/>
    <property type="project" value="UniProtKB-UniRule"/>
</dbReference>
<accession>A0A7T5R1F0</accession>
<dbReference type="InterPro" id="IPR003593">
    <property type="entry name" value="AAA+_ATPase"/>
</dbReference>
<dbReference type="CDD" id="cd17874">
    <property type="entry name" value="FtsY"/>
    <property type="match status" value="1"/>
</dbReference>
<evidence type="ECO:0000256" key="9">
    <source>
        <dbReference type="HAMAP-Rule" id="MF_00920"/>
    </source>
</evidence>
<dbReference type="Gene3D" id="3.40.50.300">
    <property type="entry name" value="P-loop containing nucleotide triphosphate hydrolases"/>
    <property type="match status" value="1"/>
</dbReference>
<reference evidence="12 13" key="1">
    <citation type="submission" date="2020-07" db="EMBL/GenBank/DDBJ databases">
        <title>Huge and variable diversity of episymbiotic CPR bacteria and DPANN archaea in groundwater ecosystems.</title>
        <authorList>
            <person name="He C.Y."/>
            <person name="Keren R."/>
            <person name="Whittaker M."/>
            <person name="Farag I.F."/>
            <person name="Doudna J."/>
            <person name="Cate J.H.D."/>
            <person name="Banfield J.F."/>
        </authorList>
    </citation>
    <scope>NUCLEOTIDE SEQUENCE [LARGE SCALE GENOMIC DNA]</scope>
    <source>
        <strain evidence="12">NC_groundwater_70_Ag_B-0.1um_54_66</strain>
    </source>
</reference>
<keyword evidence="4 9" id="KW-0378">Hydrolase</keyword>
<dbReference type="SMART" id="SM00963">
    <property type="entry name" value="SRP54_N"/>
    <property type="match status" value="1"/>
</dbReference>
<dbReference type="GO" id="GO:0006614">
    <property type="term" value="P:SRP-dependent cotranslational protein targeting to membrane"/>
    <property type="evidence" value="ECO:0007669"/>
    <property type="project" value="InterPro"/>
</dbReference>
<evidence type="ECO:0000256" key="7">
    <source>
        <dbReference type="ARBA" id="ARBA00023170"/>
    </source>
</evidence>
<evidence type="ECO:0000256" key="5">
    <source>
        <dbReference type="ARBA" id="ARBA00023134"/>
    </source>
</evidence>
<evidence type="ECO:0000313" key="12">
    <source>
        <dbReference type="EMBL" id="QQG35664.1"/>
    </source>
</evidence>
<evidence type="ECO:0000256" key="4">
    <source>
        <dbReference type="ARBA" id="ARBA00022801"/>
    </source>
</evidence>
<evidence type="ECO:0000256" key="2">
    <source>
        <dbReference type="ARBA" id="ARBA00022490"/>
    </source>
</evidence>
<evidence type="ECO:0000256" key="6">
    <source>
        <dbReference type="ARBA" id="ARBA00023136"/>
    </source>
</evidence>
<dbReference type="GO" id="GO:0005047">
    <property type="term" value="F:signal recognition particle binding"/>
    <property type="evidence" value="ECO:0007669"/>
    <property type="project" value="TreeGrafter"/>
</dbReference>
<dbReference type="SMART" id="SM00962">
    <property type="entry name" value="SRP54"/>
    <property type="match status" value="1"/>
</dbReference>
<dbReference type="Proteomes" id="UP000595362">
    <property type="component" value="Chromosome"/>
</dbReference>
<evidence type="ECO:0000313" key="13">
    <source>
        <dbReference type="Proteomes" id="UP000595362"/>
    </source>
</evidence>
<keyword evidence="2 9" id="KW-0963">Cytoplasm</keyword>
<keyword evidence="3 9" id="KW-0547">Nucleotide-binding</keyword>
<comment type="subunit">
    <text evidence="9">Part of the signal recognition particle protein translocation system, which is composed of SRP and FtsY.</text>
</comment>
<gene>
    <name evidence="9 12" type="primary">ftsY</name>
    <name evidence="12" type="ORF">HYS17_09085</name>
</gene>
<dbReference type="GO" id="GO:0003924">
    <property type="term" value="F:GTPase activity"/>
    <property type="evidence" value="ECO:0007669"/>
    <property type="project" value="UniProtKB-UniRule"/>
</dbReference>
<proteinExistence type="inferred from homology"/>
<feature type="binding site" evidence="9">
    <location>
        <begin position="149"/>
        <end position="156"/>
    </location>
    <ligand>
        <name>GTP</name>
        <dbReference type="ChEBI" id="CHEBI:37565"/>
    </ligand>
</feature>
<keyword evidence="5 9" id="KW-0342">GTP-binding</keyword>
<dbReference type="InterPro" id="IPR013822">
    <property type="entry name" value="Signal_recog_particl_SRP54_hlx"/>
</dbReference>
<evidence type="ECO:0000259" key="11">
    <source>
        <dbReference type="PROSITE" id="PS00300"/>
    </source>
</evidence>
<evidence type="ECO:0000256" key="10">
    <source>
        <dbReference type="SAM" id="MobiDB-lite"/>
    </source>
</evidence>
<dbReference type="SMART" id="SM00382">
    <property type="entry name" value="AAA"/>
    <property type="match status" value="1"/>
</dbReference>
<dbReference type="EMBL" id="CP066681">
    <property type="protein sequence ID" value="QQG35664.1"/>
    <property type="molecule type" value="Genomic_DNA"/>
</dbReference>
<dbReference type="InterPro" id="IPR000897">
    <property type="entry name" value="SRP54_GTPase_dom"/>
</dbReference>
<dbReference type="PANTHER" id="PTHR43134">
    <property type="entry name" value="SIGNAL RECOGNITION PARTICLE RECEPTOR SUBUNIT ALPHA"/>
    <property type="match status" value="1"/>
</dbReference>
<dbReference type="SUPFAM" id="SSF52540">
    <property type="entry name" value="P-loop containing nucleoside triphosphate hydrolases"/>
    <property type="match status" value="1"/>
</dbReference>
<dbReference type="InterPro" id="IPR027417">
    <property type="entry name" value="P-loop_NTPase"/>
</dbReference>
<dbReference type="NCBIfam" id="TIGR00064">
    <property type="entry name" value="ftsY"/>
    <property type="match status" value="1"/>
</dbReference>
<comment type="catalytic activity">
    <reaction evidence="8 9">
        <text>GTP + H2O = GDP + phosphate + H(+)</text>
        <dbReference type="Rhea" id="RHEA:19669"/>
        <dbReference type="ChEBI" id="CHEBI:15377"/>
        <dbReference type="ChEBI" id="CHEBI:15378"/>
        <dbReference type="ChEBI" id="CHEBI:37565"/>
        <dbReference type="ChEBI" id="CHEBI:43474"/>
        <dbReference type="ChEBI" id="CHEBI:58189"/>
        <dbReference type="EC" id="3.6.5.4"/>
    </reaction>
</comment>
<evidence type="ECO:0000256" key="8">
    <source>
        <dbReference type="ARBA" id="ARBA00048027"/>
    </source>
</evidence>
<dbReference type="Pfam" id="PF02881">
    <property type="entry name" value="SRP54_N"/>
    <property type="match status" value="1"/>
</dbReference>
<dbReference type="Gene3D" id="1.20.120.140">
    <property type="entry name" value="Signal recognition particle SRP54, nucleotide-binding domain"/>
    <property type="match status" value="1"/>
</dbReference>
<feature type="binding site" evidence="9">
    <location>
        <begin position="231"/>
        <end position="235"/>
    </location>
    <ligand>
        <name>GTP</name>
        <dbReference type="ChEBI" id="CHEBI:37565"/>
    </ligand>
</feature>
<keyword evidence="7 9" id="KW-0675">Receptor</keyword>
<dbReference type="HAMAP" id="MF_00920">
    <property type="entry name" value="FtsY"/>
    <property type="match status" value="1"/>
</dbReference>
<comment type="similarity">
    <text evidence="9">Belongs to the GTP-binding SRP family. FtsY subfamily.</text>
</comment>
<dbReference type="GO" id="GO:0005737">
    <property type="term" value="C:cytoplasm"/>
    <property type="evidence" value="ECO:0007669"/>
    <property type="project" value="UniProtKB-SubCell"/>
</dbReference>
<dbReference type="InterPro" id="IPR036225">
    <property type="entry name" value="SRP/SRP_N"/>
</dbReference>
<dbReference type="PROSITE" id="PS00300">
    <property type="entry name" value="SRP54"/>
    <property type="match status" value="1"/>
</dbReference>
<comment type="function">
    <text evidence="9">Involved in targeting and insertion of nascent membrane proteins into the cytoplasmic membrane. Acts as a receptor for the complex formed by the signal recognition particle (SRP) and the ribosome-nascent chain (RNC).</text>
</comment>
<feature type="compositionally biased region" description="Basic and acidic residues" evidence="10">
    <location>
        <begin position="22"/>
        <end position="40"/>
    </location>
</feature>
<keyword evidence="6 9" id="KW-0472">Membrane</keyword>
<protein>
    <recommendedName>
        <fullName evidence="9">Signal recognition particle receptor FtsY</fullName>
        <shortName evidence="9">SRP receptor</shortName>
        <ecNumber evidence="9">3.6.5.4</ecNumber>
    </recommendedName>
</protein>
<sequence>MFWRKDKKQDSQAAPVGVIEPVAEKHPEPSLPPREGDRPGETWLSRLGMGLSKSSTKLGQGIADLLTKRKLDQETLDGLEELLITADLGPQTAARVIADFSQDRFGKDLDDNEIKAALSESIARILEPVAVPLAFDRRDEGPFVVLVCGVNGAGKTTTIGKIAHNLQCEGKRVAIAAGDTFRAAAVEQLKVWAERTGSVFLAKDAGSDAAAVAFEAYEAAKRQGVDVLLVDTAGRLHNKSNLMAELQKVIRVLKKHNDNLPHATLLVLDSTTGQNAHAQVETFRDMVNVTGLVVTKLDGSAKGGVVIGLADRFALPIHLIGVGEGIEDLQPFKARDFSDSLVGLQR</sequence>
<dbReference type="GO" id="GO:0005886">
    <property type="term" value="C:plasma membrane"/>
    <property type="evidence" value="ECO:0007669"/>
    <property type="project" value="UniProtKB-SubCell"/>
</dbReference>
<dbReference type="FunFam" id="3.40.50.300:FF:000053">
    <property type="entry name" value="Signal recognition particle receptor FtsY"/>
    <property type="match status" value="1"/>
</dbReference>